<evidence type="ECO:0000256" key="2">
    <source>
        <dbReference type="ARBA" id="ARBA00022516"/>
    </source>
</evidence>
<dbReference type="EMBL" id="DXBE01000036">
    <property type="protein sequence ID" value="HIZ69158.1"/>
    <property type="molecule type" value="Genomic_DNA"/>
</dbReference>
<dbReference type="InterPro" id="IPR002864">
    <property type="entry name" value="Acyl-ACP_thioesterase_NHD"/>
</dbReference>
<dbReference type="InterPro" id="IPR045023">
    <property type="entry name" value="FATA/B"/>
</dbReference>
<dbReference type="InterPro" id="IPR049427">
    <property type="entry name" value="Acyl-ACP_TE_C"/>
</dbReference>
<evidence type="ECO:0000259" key="9">
    <source>
        <dbReference type="Pfam" id="PF20791"/>
    </source>
</evidence>
<keyword evidence="7" id="KW-0275">Fatty acid biosynthesis</keyword>
<dbReference type="InterPro" id="IPR029069">
    <property type="entry name" value="HotDog_dom_sf"/>
</dbReference>
<dbReference type="Proteomes" id="UP000824055">
    <property type="component" value="Unassembled WGS sequence"/>
</dbReference>
<comment type="similarity">
    <text evidence="1">Belongs to the acyl-ACP thioesterase family.</text>
</comment>
<dbReference type="GO" id="GO:0016297">
    <property type="term" value="F:fatty acyl-[ACP] hydrolase activity"/>
    <property type="evidence" value="ECO:0007669"/>
    <property type="project" value="InterPro"/>
</dbReference>
<evidence type="ECO:0000256" key="4">
    <source>
        <dbReference type="ARBA" id="ARBA00022832"/>
    </source>
</evidence>
<keyword evidence="6" id="KW-0443">Lipid metabolism</keyword>
<gene>
    <name evidence="10" type="ORF">H9966_04625</name>
</gene>
<evidence type="ECO:0000259" key="8">
    <source>
        <dbReference type="Pfam" id="PF01643"/>
    </source>
</evidence>
<dbReference type="SUPFAM" id="SSF54637">
    <property type="entry name" value="Thioesterase/thiol ester dehydrase-isomerase"/>
    <property type="match status" value="2"/>
</dbReference>
<dbReference type="PANTHER" id="PTHR31727">
    <property type="entry name" value="OLEOYL-ACYL CARRIER PROTEIN THIOESTERASE 1, CHLOROPLASTIC"/>
    <property type="match status" value="1"/>
</dbReference>
<reference evidence="10" key="2">
    <citation type="submission" date="2021-04" db="EMBL/GenBank/DDBJ databases">
        <authorList>
            <person name="Gilroy R."/>
        </authorList>
    </citation>
    <scope>NUCLEOTIDE SEQUENCE</scope>
    <source>
        <strain evidence="10">ChiHecec3B27-8219</strain>
    </source>
</reference>
<evidence type="ECO:0000256" key="5">
    <source>
        <dbReference type="ARBA" id="ARBA00022946"/>
    </source>
</evidence>
<comment type="caution">
    <text evidence="10">The sequence shown here is derived from an EMBL/GenBank/DDBJ whole genome shotgun (WGS) entry which is preliminary data.</text>
</comment>
<feature type="domain" description="Acyl-ACP thioesterase N-terminal hotdog" evidence="8">
    <location>
        <begin position="18"/>
        <end position="127"/>
    </location>
</feature>
<evidence type="ECO:0000256" key="7">
    <source>
        <dbReference type="ARBA" id="ARBA00023160"/>
    </source>
</evidence>
<organism evidence="10 11">
    <name type="scientific">Candidatus Prevotella avicola</name>
    <dbReference type="NCBI Taxonomy" id="2838738"/>
    <lineage>
        <taxon>Bacteria</taxon>
        <taxon>Pseudomonadati</taxon>
        <taxon>Bacteroidota</taxon>
        <taxon>Bacteroidia</taxon>
        <taxon>Bacteroidales</taxon>
        <taxon>Prevotellaceae</taxon>
        <taxon>Prevotella</taxon>
    </lineage>
</organism>
<keyword evidence="3" id="KW-0378">Hydrolase</keyword>
<feature type="domain" description="Acyl-ACP thioesterase-like C-terminal" evidence="9">
    <location>
        <begin position="160"/>
        <end position="245"/>
    </location>
</feature>
<evidence type="ECO:0000313" key="10">
    <source>
        <dbReference type="EMBL" id="HIZ69158.1"/>
    </source>
</evidence>
<name>A0A9D2JWE6_9BACT</name>
<dbReference type="Pfam" id="PF20791">
    <property type="entry name" value="Acyl-ACP_TE_C"/>
    <property type="match status" value="1"/>
</dbReference>
<evidence type="ECO:0000256" key="6">
    <source>
        <dbReference type="ARBA" id="ARBA00023098"/>
    </source>
</evidence>
<evidence type="ECO:0000256" key="1">
    <source>
        <dbReference type="ARBA" id="ARBA00006500"/>
    </source>
</evidence>
<evidence type="ECO:0000256" key="3">
    <source>
        <dbReference type="ARBA" id="ARBA00022801"/>
    </source>
</evidence>
<dbReference type="PANTHER" id="PTHR31727:SF6">
    <property type="entry name" value="OLEOYL-ACYL CARRIER PROTEIN THIOESTERASE 1, CHLOROPLASTIC"/>
    <property type="match status" value="1"/>
</dbReference>
<proteinExistence type="inferred from homology"/>
<keyword evidence="5" id="KW-0809">Transit peptide</keyword>
<dbReference type="Pfam" id="PF01643">
    <property type="entry name" value="Acyl-ACP_TE"/>
    <property type="match status" value="1"/>
</dbReference>
<keyword evidence="2" id="KW-0444">Lipid biosynthesis</keyword>
<keyword evidence="4" id="KW-0276">Fatty acid metabolism</keyword>
<protein>
    <submittedName>
        <fullName evidence="10">Acyl-[acyl-carrier-protein] thioesterase</fullName>
    </submittedName>
</protein>
<reference evidence="10" key="1">
    <citation type="journal article" date="2021" name="PeerJ">
        <title>Extensive microbial diversity within the chicken gut microbiome revealed by metagenomics and culture.</title>
        <authorList>
            <person name="Gilroy R."/>
            <person name="Ravi A."/>
            <person name="Getino M."/>
            <person name="Pursley I."/>
            <person name="Horton D.L."/>
            <person name="Alikhan N.F."/>
            <person name="Baker D."/>
            <person name="Gharbi K."/>
            <person name="Hall N."/>
            <person name="Watson M."/>
            <person name="Adriaenssens E.M."/>
            <person name="Foster-Nyarko E."/>
            <person name="Jarju S."/>
            <person name="Secka A."/>
            <person name="Antonio M."/>
            <person name="Oren A."/>
            <person name="Chaudhuri R.R."/>
            <person name="La Ragione R."/>
            <person name="Hildebrand F."/>
            <person name="Pallen M.J."/>
        </authorList>
    </citation>
    <scope>NUCLEOTIDE SEQUENCE</scope>
    <source>
        <strain evidence="10">ChiHecec3B27-8219</strain>
    </source>
</reference>
<evidence type="ECO:0000313" key="11">
    <source>
        <dbReference type="Proteomes" id="UP000824055"/>
    </source>
</evidence>
<dbReference type="GO" id="GO:0000036">
    <property type="term" value="F:acyl carrier activity"/>
    <property type="evidence" value="ECO:0007669"/>
    <property type="project" value="TreeGrafter"/>
</dbReference>
<dbReference type="CDD" id="cd00586">
    <property type="entry name" value="4HBT"/>
    <property type="match status" value="1"/>
</dbReference>
<accession>A0A9D2JWE6</accession>
<dbReference type="Gene3D" id="3.10.129.10">
    <property type="entry name" value="Hotdog Thioesterase"/>
    <property type="match status" value="2"/>
</dbReference>
<dbReference type="AlphaFoldDB" id="A0A9D2JWE6"/>
<sequence length="255" mass="29789">MESLSKIGRYEFVAEPFHCDFSKRLFLGHLGNHLLNAADFHSGERGFGMTYLNLQHKTWVLSRLAVEMDEMPQSYDRFYVETWVEGAMRYFTSRDFAITNADGKTYGYGRSIWALIDTDTRQPTDILSVKDGAITQYVETEKSCPMDKGSRVKMGQKAELVRTLDTYYHDVDVNGHVNSVKYIEHVLDLFPLDYYRTHKLRRFDIAYVAETYQGDQLHIYRERVGEAEDYQFRVTKTTSDSQEETEVVRCEVKFI</sequence>